<evidence type="ECO:0000256" key="3">
    <source>
        <dbReference type="ARBA" id="ARBA00011928"/>
    </source>
</evidence>
<dbReference type="PhylomeDB" id="A0A022RAV8"/>
<dbReference type="SUPFAM" id="SSF56176">
    <property type="entry name" value="FAD-binding/transporter-associated domain-like"/>
    <property type="match status" value="1"/>
</dbReference>
<dbReference type="Proteomes" id="UP000030748">
    <property type="component" value="Unassembled WGS sequence"/>
</dbReference>
<gene>
    <name evidence="10" type="ORF">MIMGU_mgv1a004294mg</name>
</gene>
<comment type="catalytic activity">
    <reaction evidence="7">
        <text>N(6)-dimethylallyladenine + A + H2O = 3-methyl-2-butenal + adenine + AH2</text>
        <dbReference type="Rhea" id="RHEA:13625"/>
        <dbReference type="ChEBI" id="CHEBI:13193"/>
        <dbReference type="ChEBI" id="CHEBI:15377"/>
        <dbReference type="ChEBI" id="CHEBI:15825"/>
        <dbReference type="ChEBI" id="CHEBI:16708"/>
        <dbReference type="ChEBI" id="CHEBI:17499"/>
        <dbReference type="ChEBI" id="CHEBI:17660"/>
        <dbReference type="EC" id="1.5.99.12"/>
    </reaction>
</comment>
<dbReference type="EMBL" id="KI630566">
    <property type="protein sequence ID" value="EYU37164.1"/>
    <property type="molecule type" value="Genomic_DNA"/>
</dbReference>
<dbReference type="InterPro" id="IPR016166">
    <property type="entry name" value="FAD-bd_PCMH"/>
</dbReference>
<dbReference type="SUPFAM" id="SSF55103">
    <property type="entry name" value="FAD-linked oxidases, C-terminal domain"/>
    <property type="match status" value="1"/>
</dbReference>
<keyword evidence="6" id="KW-0560">Oxidoreductase</keyword>
<dbReference type="PROSITE" id="PS00862">
    <property type="entry name" value="OX2_COVAL_FAD"/>
    <property type="match status" value="1"/>
</dbReference>
<dbReference type="OrthoDB" id="415825at2759"/>
<reference evidence="10 11" key="1">
    <citation type="journal article" date="2013" name="Proc. Natl. Acad. Sci. U.S.A.">
        <title>Fine-scale variation in meiotic recombination in Mimulus inferred from population shotgun sequencing.</title>
        <authorList>
            <person name="Hellsten U."/>
            <person name="Wright K.M."/>
            <person name="Jenkins J."/>
            <person name="Shu S."/>
            <person name="Yuan Y."/>
            <person name="Wessler S.R."/>
            <person name="Schmutz J."/>
            <person name="Willis J.H."/>
            <person name="Rokhsar D.S."/>
        </authorList>
    </citation>
    <scope>NUCLEOTIDE SEQUENCE [LARGE SCALE GENOMIC DNA]</scope>
    <source>
        <strain evidence="11">cv. DUN x IM62</strain>
    </source>
</reference>
<evidence type="ECO:0000256" key="1">
    <source>
        <dbReference type="ARBA" id="ARBA00001974"/>
    </source>
</evidence>
<dbReference type="Pfam" id="PF09265">
    <property type="entry name" value="Cytokin-bind"/>
    <property type="match status" value="1"/>
</dbReference>
<feature type="domain" description="FAD-binding PCMH-type" evidence="9">
    <location>
        <begin position="63"/>
        <end position="248"/>
    </location>
</feature>
<keyword evidence="5" id="KW-0274">FAD</keyword>
<dbReference type="GO" id="GO:0071949">
    <property type="term" value="F:FAD binding"/>
    <property type="evidence" value="ECO:0007669"/>
    <property type="project" value="InterPro"/>
</dbReference>
<dbReference type="AlphaFoldDB" id="A0A022RAV8"/>
<evidence type="ECO:0000256" key="7">
    <source>
        <dbReference type="ARBA" id="ARBA00048224"/>
    </source>
</evidence>
<dbReference type="GO" id="GO:0019139">
    <property type="term" value="F:cytokinin dehydrogenase activity"/>
    <property type="evidence" value="ECO:0007669"/>
    <property type="project" value="UniProtKB-EC"/>
</dbReference>
<dbReference type="Pfam" id="PF01565">
    <property type="entry name" value="FAD_binding_4"/>
    <property type="match status" value="1"/>
</dbReference>
<proteinExistence type="inferred from homology"/>
<keyword evidence="4" id="KW-0285">Flavoprotein</keyword>
<evidence type="ECO:0000256" key="5">
    <source>
        <dbReference type="ARBA" id="ARBA00022827"/>
    </source>
</evidence>
<evidence type="ECO:0000256" key="4">
    <source>
        <dbReference type="ARBA" id="ARBA00022630"/>
    </source>
</evidence>
<dbReference type="InterPro" id="IPR016164">
    <property type="entry name" value="FAD-linked_Oxase-like_C"/>
</dbReference>
<organism evidence="10 11">
    <name type="scientific">Erythranthe guttata</name>
    <name type="common">Yellow monkey flower</name>
    <name type="synonym">Mimulus guttatus</name>
    <dbReference type="NCBI Taxonomy" id="4155"/>
    <lineage>
        <taxon>Eukaryota</taxon>
        <taxon>Viridiplantae</taxon>
        <taxon>Streptophyta</taxon>
        <taxon>Embryophyta</taxon>
        <taxon>Tracheophyta</taxon>
        <taxon>Spermatophyta</taxon>
        <taxon>Magnoliopsida</taxon>
        <taxon>eudicotyledons</taxon>
        <taxon>Gunneridae</taxon>
        <taxon>Pentapetalae</taxon>
        <taxon>asterids</taxon>
        <taxon>lamiids</taxon>
        <taxon>Lamiales</taxon>
        <taxon>Phrymaceae</taxon>
        <taxon>Erythranthe</taxon>
    </lineage>
</organism>
<dbReference type="STRING" id="4155.A0A022RAV8"/>
<comment type="cofactor">
    <cofactor evidence="1">
        <name>FAD</name>
        <dbReference type="ChEBI" id="CHEBI:57692"/>
    </cofactor>
</comment>
<dbReference type="InterPro" id="IPR036318">
    <property type="entry name" value="FAD-bd_PCMH-like_sf"/>
</dbReference>
<sequence length="534" mass="59479">MATLIPCPNSSSNFVLLLIFLIITNSICISGDITIPNEIISSSKLRKDPASITTASNDYGNLVQEPPPLVLYPSSVDDVINLVKFSNNISAPFTVAARGRGHSVRGQATAAGGVVVEMSSLSSGDQVSNDGIRVSWDSSLGCYYADVGGEKMWADVLRAGLEYGLAPVSWTDYLYLTVGGTLSNGGISGQSFLHGPQISNVLELDVITGKGDFVTCSKDVNPELFFAVLGGLGQFGIITRARIVLEKAPTRVKWLRLIYSDFTIFTRDQEHLISSSVPDYVEGSLITDKSPPNNWRSSFYSPSHYSKIISLLNTKQGLLYSIEVVKYYDEQTADSVDQEIEVLMNELSYTRGFIFKKDVGLIDFLGRVENTDNNNIHQKSSAKAAASVHPWLNLFVPKSRILDFNAGVFVDIIARHNHSSGPILFYPFHRIKWDERMSAVIPDEEIFYTLGLLHSCGAHEAGIYEELNKEIIRFCEENEINIKQYLPHYKSKEDWMKHFGRKWNTFQELKTKFDPRLILSPGQRIFTSADLSDI</sequence>
<dbReference type="EC" id="1.5.99.12" evidence="3"/>
<comment type="similarity">
    <text evidence="2">Belongs to the oxygen-dependent FAD-linked oxidoreductase family.</text>
</comment>
<protein>
    <recommendedName>
        <fullName evidence="3">cytokinin dehydrogenase</fullName>
        <ecNumber evidence="3">1.5.99.12</ecNumber>
    </recommendedName>
</protein>
<dbReference type="KEGG" id="egt:105958400"/>
<evidence type="ECO:0000256" key="8">
    <source>
        <dbReference type="SAM" id="SignalP"/>
    </source>
</evidence>
<dbReference type="GO" id="GO:0009690">
    <property type="term" value="P:cytokinin metabolic process"/>
    <property type="evidence" value="ECO:0007669"/>
    <property type="project" value="InterPro"/>
</dbReference>
<feature type="chain" id="PRO_5001504615" description="cytokinin dehydrogenase" evidence="8">
    <location>
        <begin position="27"/>
        <end position="534"/>
    </location>
</feature>
<dbReference type="InterPro" id="IPR016170">
    <property type="entry name" value="Cytok_DH_C_sf"/>
</dbReference>
<accession>A0A022RAV8</accession>
<dbReference type="InterPro" id="IPR050432">
    <property type="entry name" value="FAD-linked_Oxidoreductases_BP"/>
</dbReference>
<dbReference type="Gene3D" id="3.40.462.10">
    <property type="entry name" value="FAD-linked oxidases, C-terminal domain"/>
    <property type="match status" value="1"/>
</dbReference>
<dbReference type="OMA" id="SSGFDEW"/>
<dbReference type="PANTHER" id="PTHR13878">
    <property type="entry name" value="GULONOLACTONE OXIDASE"/>
    <property type="match status" value="1"/>
</dbReference>
<dbReference type="eggNOG" id="KOG1231">
    <property type="taxonomic scope" value="Eukaryota"/>
</dbReference>
<dbReference type="InterPro" id="IPR016169">
    <property type="entry name" value="FAD-bd_PCMH_sub2"/>
</dbReference>
<feature type="signal peptide" evidence="8">
    <location>
        <begin position="1"/>
        <end position="26"/>
    </location>
</feature>
<evidence type="ECO:0000313" key="11">
    <source>
        <dbReference type="Proteomes" id="UP000030748"/>
    </source>
</evidence>
<evidence type="ECO:0000256" key="6">
    <source>
        <dbReference type="ARBA" id="ARBA00023002"/>
    </source>
</evidence>
<dbReference type="InterPro" id="IPR006094">
    <property type="entry name" value="Oxid_FAD_bind_N"/>
</dbReference>
<dbReference type="Gene3D" id="3.30.465.10">
    <property type="match status" value="1"/>
</dbReference>
<keyword evidence="8" id="KW-0732">Signal</keyword>
<evidence type="ECO:0000256" key="2">
    <source>
        <dbReference type="ARBA" id="ARBA00005466"/>
    </source>
</evidence>
<dbReference type="Gene3D" id="3.30.43.10">
    <property type="entry name" value="Uridine Diphospho-n-acetylenolpyruvylglucosamine Reductase, domain 2"/>
    <property type="match status" value="1"/>
</dbReference>
<dbReference type="GO" id="GO:0016491">
    <property type="term" value="F:oxidoreductase activity"/>
    <property type="evidence" value="ECO:0000318"/>
    <property type="project" value="GO_Central"/>
</dbReference>
<dbReference type="InterPro" id="IPR006093">
    <property type="entry name" value="Oxy_OxRdtase_FAD_BS"/>
</dbReference>
<evidence type="ECO:0000313" key="10">
    <source>
        <dbReference type="EMBL" id="EYU37164.1"/>
    </source>
</evidence>
<name>A0A022RAV8_ERYGU</name>
<evidence type="ECO:0000259" key="9">
    <source>
        <dbReference type="PROSITE" id="PS51387"/>
    </source>
</evidence>
<dbReference type="PANTHER" id="PTHR13878:SF127">
    <property type="entry name" value="CYTOKININ DEHYDROGENASE 3"/>
    <property type="match status" value="1"/>
</dbReference>
<dbReference type="InterPro" id="IPR015345">
    <property type="entry name" value="Cytokinin_DH_FAD/cytokin-bd"/>
</dbReference>
<dbReference type="PROSITE" id="PS51387">
    <property type="entry name" value="FAD_PCMH"/>
    <property type="match status" value="1"/>
</dbReference>
<dbReference type="InterPro" id="IPR016167">
    <property type="entry name" value="FAD-bd_PCMH_sub1"/>
</dbReference>
<keyword evidence="11" id="KW-1185">Reference proteome</keyword>